<dbReference type="InParanoid" id="H2ZZ32"/>
<proteinExistence type="predicted"/>
<name>H2ZZ32_LATCH</name>
<evidence type="ECO:0008006" key="3">
    <source>
        <dbReference type="Google" id="ProtNLM"/>
    </source>
</evidence>
<dbReference type="SUPFAM" id="SSF48371">
    <property type="entry name" value="ARM repeat"/>
    <property type="match status" value="1"/>
</dbReference>
<dbReference type="Ensembl" id="ENSLACT00000002674.1">
    <property type="protein sequence ID" value="ENSLACP00000002653.1"/>
    <property type="gene ID" value="ENSLACG00000002374.1"/>
</dbReference>
<dbReference type="EMBL" id="AFYH01258752">
    <property type="status" value="NOT_ANNOTATED_CDS"/>
    <property type="molecule type" value="Genomic_DNA"/>
</dbReference>
<dbReference type="eggNOG" id="ENOG502S0R7">
    <property type="taxonomic scope" value="Eukaryota"/>
</dbReference>
<protein>
    <recommendedName>
        <fullName evidence="3">Serine/threonine-protein kinase ULK4</fullName>
    </recommendedName>
</protein>
<dbReference type="Gene3D" id="1.25.10.10">
    <property type="entry name" value="Leucine-rich Repeat Variant"/>
    <property type="match status" value="1"/>
</dbReference>
<accession>H2ZZ32</accession>
<dbReference type="HOGENOM" id="CLU_047505_1_0_1"/>
<dbReference type="AlphaFoldDB" id="H2ZZ32"/>
<keyword evidence="2" id="KW-1185">Reference proteome</keyword>
<dbReference type="PANTHER" id="PTHR46240">
    <property type="entry name" value="SER/THR PROTEIN KINASE ULK4"/>
    <property type="match status" value="1"/>
</dbReference>
<evidence type="ECO:0000313" key="2">
    <source>
        <dbReference type="Proteomes" id="UP000008672"/>
    </source>
</evidence>
<dbReference type="EMBL" id="AFYH01258751">
    <property type="status" value="NOT_ANNOTATED_CDS"/>
    <property type="molecule type" value="Genomic_DNA"/>
</dbReference>
<dbReference type="InterPro" id="IPR011989">
    <property type="entry name" value="ARM-like"/>
</dbReference>
<dbReference type="Proteomes" id="UP000008672">
    <property type="component" value="Unassembled WGS sequence"/>
</dbReference>
<dbReference type="InterPro" id="IPR016024">
    <property type="entry name" value="ARM-type_fold"/>
</dbReference>
<dbReference type="EMBL" id="AFYH01258750">
    <property type="status" value="NOT_ANNOTATED_CDS"/>
    <property type="molecule type" value="Genomic_DNA"/>
</dbReference>
<reference evidence="2" key="1">
    <citation type="submission" date="2011-08" db="EMBL/GenBank/DDBJ databases">
        <title>The draft genome of Latimeria chalumnae.</title>
        <authorList>
            <person name="Di Palma F."/>
            <person name="Alfoldi J."/>
            <person name="Johnson J."/>
            <person name="Berlin A."/>
            <person name="Gnerre S."/>
            <person name="Jaffe D."/>
            <person name="MacCallum I."/>
            <person name="Young S."/>
            <person name="Walker B.J."/>
            <person name="Lander E."/>
            <person name="Lindblad-Toh K."/>
        </authorList>
    </citation>
    <scope>NUCLEOTIDE SEQUENCE [LARGE SCALE GENOMIC DNA]</scope>
    <source>
        <strain evidence="2">Wild caught</strain>
    </source>
</reference>
<sequence length="195" mass="21419">SIFVSLQEHQDNVLGSAMQSVVALLNNLIANKDTNMKLLYEQGLVDHICNIFIEATALFLESDDKSSTKPANTLLLSLLDILHSMLKHTSSIVRLTLQAQKSGTGGDTQTAEDLLLINKPLTDLISLLIQLLASEDPEIHENSSQCLSLLVQLYGGDNPESMSPENIDSFAAALKSKRDPKQQKLLLRIIKRLVS</sequence>
<evidence type="ECO:0000313" key="1">
    <source>
        <dbReference type="Ensembl" id="ENSLACP00000002653.1"/>
    </source>
</evidence>
<reference evidence="1" key="3">
    <citation type="submission" date="2025-09" db="UniProtKB">
        <authorList>
            <consortium name="Ensembl"/>
        </authorList>
    </citation>
    <scope>IDENTIFICATION</scope>
</reference>
<reference evidence="1" key="2">
    <citation type="submission" date="2025-08" db="UniProtKB">
        <authorList>
            <consortium name="Ensembl"/>
        </authorList>
    </citation>
    <scope>IDENTIFICATION</scope>
</reference>
<dbReference type="PANTHER" id="PTHR46240:SF1">
    <property type="entry name" value="SERINE_THREONINE-PROTEIN KINASE ULK4"/>
    <property type="match status" value="1"/>
</dbReference>
<dbReference type="STRING" id="7897.ENSLACP00000002653"/>
<organism evidence="1 2">
    <name type="scientific">Latimeria chalumnae</name>
    <name type="common">Coelacanth</name>
    <dbReference type="NCBI Taxonomy" id="7897"/>
    <lineage>
        <taxon>Eukaryota</taxon>
        <taxon>Metazoa</taxon>
        <taxon>Chordata</taxon>
        <taxon>Craniata</taxon>
        <taxon>Vertebrata</taxon>
        <taxon>Euteleostomi</taxon>
        <taxon>Coelacanthiformes</taxon>
        <taxon>Coelacanthidae</taxon>
        <taxon>Latimeria</taxon>
    </lineage>
</organism>
<dbReference type="InterPro" id="IPR045906">
    <property type="entry name" value="ULK4"/>
</dbReference>
<dbReference type="OMA" id="HICNIFI"/>
<dbReference type="GeneTree" id="ENSGT00940000156541"/>